<keyword evidence="3" id="KW-1185">Reference proteome</keyword>
<dbReference type="AlphaFoldDB" id="A0A7N0VJF7"/>
<feature type="transmembrane region" description="Helical" evidence="1">
    <location>
        <begin position="108"/>
        <end position="126"/>
    </location>
</feature>
<keyword evidence="1" id="KW-1133">Transmembrane helix</keyword>
<evidence type="ECO:0000313" key="3">
    <source>
        <dbReference type="Proteomes" id="UP000594263"/>
    </source>
</evidence>
<name>A0A7N0VJF7_KALFE</name>
<protein>
    <submittedName>
        <fullName evidence="2">Uncharacterized protein</fullName>
    </submittedName>
</protein>
<dbReference type="Proteomes" id="UP000594263">
    <property type="component" value="Unplaced"/>
</dbReference>
<keyword evidence="1" id="KW-0472">Membrane</keyword>
<proteinExistence type="predicted"/>
<evidence type="ECO:0000313" key="2">
    <source>
        <dbReference type="EnsemblPlants" id="Kaladp0911s0006.1.v1.1"/>
    </source>
</evidence>
<reference evidence="2" key="1">
    <citation type="submission" date="2021-01" db="UniProtKB">
        <authorList>
            <consortium name="EnsemblPlants"/>
        </authorList>
    </citation>
    <scope>IDENTIFICATION</scope>
</reference>
<keyword evidence="1" id="KW-0812">Transmembrane</keyword>
<dbReference type="EnsemblPlants" id="Kaladp0911s0006.1.v1.1">
    <property type="protein sequence ID" value="Kaladp0911s0006.1.v1.1"/>
    <property type="gene ID" value="Kaladp0911s0006.v1.1"/>
</dbReference>
<organism evidence="2 3">
    <name type="scientific">Kalanchoe fedtschenkoi</name>
    <name type="common">Lavender scallops</name>
    <name type="synonym">South American air plant</name>
    <dbReference type="NCBI Taxonomy" id="63787"/>
    <lineage>
        <taxon>Eukaryota</taxon>
        <taxon>Viridiplantae</taxon>
        <taxon>Streptophyta</taxon>
        <taxon>Embryophyta</taxon>
        <taxon>Tracheophyta</taxon>
        <taxon>Spermatophyta</taxon>
        <taxon>Magnoliopsida</taxon>
        <taxon>eudicotyledons</taxon>
        <taxon>Gunneridae</taxon>
        <taxon>Pentapetalae</taxon>
        <taxon>Saxifragales</taxon>
        <taxon>Crassulaceae</taxon>
        <taxon>Kalanchoe</taxon>
    </lineage>
</organism>
<evidence type="ECO:0000256" key="1">
    <source>
        <dbReference type="SAM" id="Phobius"/>
    </source>
</evidence>
<dbReference type="Gramene" id="Kaladp0911s0006.1.v1.1">
    <property type="protein sequence ID" value="Kaladp0911s0006.1.v1.1"/>
    <property type="gene ID" value="Kaladp0911s0006.v1.1"/>
</dbReference>
<accession>A0A7N0VJF7</accession>
<sequence length="184" mass="20240">MMSLIKINTLRAPKTTPTSIRAAQAAQIPPTRDPLVPSRIKRNSTLRVTHASPSPPINHHHDPLPQKLIFLFVAARPVPRTNLSAQIPGGQDSQNHSSPACVSLDFRIFLRLFWFFVLLGVMVMGFEGWKGGVCSSWGFKSLTRRKQVDSVHGRSTPDGHHQLAKALSATHLVAIGEPSRSIFA</sequence>